<proteinExistence type="predicted"/>
<dbReference type="RefSeq" id="XP_027610932.1">
    <property type="nucleotide sequence ID" value="XM_027755131.1"/>
</dbReference>
<protein>
    <submittedName>
        <fullName evidence="2">Uncharacterized protein</fullName>
    </submittedName>
</protein>
<feature type="compositionally biased region" description="Basic and acidic residues" evidence="1">
    <location>
        <begin position="119"/>
        <end position="135"/>
    </location>
</feature>
<evidence type="ECO:0000313" key="2">
    <source>
        <dbReference type="EMBL" id="GBE80019.1"/>
    </source>
</evidence>
<accession>A0A401GCW1</accession>
<evidence type="ECO:0000313" key="3">
    <source>
        <dbReference type="Proteomes" id="UP000287166"/>
    </source>
</evidence>
<dbReference type="AlphaFoldDB" id="A0A401GCW1"/>
<feature type="region of interest" description="Disordered" evidence="1">
    <location>
        <begin position="87"/>
        <end position="161"/>
    </location>
</feature>
<gene>
    <name evidence="2" type="ORF">SCP_0212210</name>
</gene>
<feature type="compositionally biased region" description="Basic residues" evidence="1">
    <location>
        <begin position="92"/>
        <end position="118"/>
    </location>
</feature>
<feature type="compositionally biased region" description="Basic residues" evidence="1">
    <location>
        <begin position="143"/>
        <end position="157"/>
    </location>
</feature>
<feature type="compositionally biased region" description="Basic and acidic residues" evidence="1">
    <location>
        <begin position="174"/>
        <end position="185"/>
    </location>
</feature>
<dbReference type="EMBL" id="BFAD01000002">
    <property type="protein sequence ID" value="GBE80019.1"/>
    <property type="molecule type" value="Genomic_DNA"/>
</dbReference>
<feature type="region of interest" description="Disordered" evidence="1">
    <location>
        <begin position="173"/>
        <end position="214"/>
    </location>
</feature>
<dbReference type="Proteomes" id="UP000287166">
    <property type="component" value="Unassembled WGS sequence"/>
</dbReference>
<name>A0A401GCW1_9APHY</name>
<dbReference type="InParanoid" id="A0A401GCW1"/>
<dbReference type="OrthoDB" id="3256715at2759"/>
<evidence type="ECO:0000256" key="1">
    <source>
        <dbReference type="SAM" id="MobiDB-lite"/>
    </source>
</evidence>
<dbReference type="GeneID" id="38776936"/>
<sequence>MIEIEWGSPDHHGRHHKKASTVHGWVTKMRGTLIDNESVRRLGIREMREARAIREYKHNWARERRERGRESDHSLWGIFSIFSVFSSPKSHSPPKLRASGRHHSSRPHHSSGRHHSGRGYHDKSDHHRDLGHSNRGESSCMHFPHRTKPYHHGHGTRLRGILTGNRELAAIGREMNERAARERQKERRRRQRQSRKDAAALKYEAAGNRWDWRR</sequence>
<feature type="region of interest" description="Disordered" evidence="1">
    <location>
        <begin position="1"/>
        <end position="21"/>
    </location>
</feature>
<comment type="caution">
    <text evidence="2">The sequence shown here is derived from an EMBL/GenBank/DDBJ whole genome shotgun (WGS) entry which is preliminary data.</text>
</comment>
<reference evidence="2 3" key="1">
    <citation type="journal article" date="2018" name="Sci. Rep.">
        <title>Genome sequence of the cauliflower mushroom Sparassis crispa (Hanabiratake) and its association with beneficial usage.</title>
        <authorList>
            <person name="Kiyama R."/>
            <person name="Furutani Y."/>
            <person name="Kawaguchi K."/>
            <person name="Nakanishi T."/>
        </authorList>
    </citation>
    <scope>NUCLEOTIDE SEQUENCE [LARGE SCALE GENOMIC DNA]</scope>
</reference>
<organism evidence="2 3">
    <name type="scientific">Sparassis crispa</name>
    <dbReference type="NCBI Taxonomy" id="139825"/>
    <lineage>
        <taxon>Eukaryota</taxon>
        <taxon>Fungi</taxon>
        <taxon>Dikarya</taxon>
        <taxon>Basidiomycota</taxon>
        <taxon>Agaricomycotina</taxon>
        <taxon>Agaricomycetes</taxon>
        <taxon>Polyporales</taxon>
        <taxon>Sparassidaceae</taxon>
        <taxon>Sparassis</taxon>
    </lineage>
</organism>
<keyword evidence="3" id="KW-1185">Reference proteome</keyword>